<evidence type="ECO:0000256" key="2">
    <source>
        <dbReference type="ARBA" id="ARBA00008766"/>
    </source>
</evidence>
<feature type="compositionally biased region" description="Basic and acidic residues" evidence="7">
    <location>
        <begin position="298"/>
        <end position="312"/>
    </location>
</feature>
<feature type="domain" description="Creatinase N-terminal" evidence="9">
    <location>
        <begin position="8"/>
        <end position="143"/>
    </location>
</feature>
<dbReference type="InterPro" id="IPR000994">
    <property type="entry name" value="Pept_M24"/>
</dbReference>
<dbReference type="InterPro" id="IPR036005">
    <property type="entry name" value="Creatinase/aminopeptidase-like"/>
</dbReference>
<dbReference type="InterPro" id="IPR050422">
    <property type="entry name" value="X-Pro_aminopeptidase_P"/>
</dbReference>
<keyword evidence="4" id="KW-0378">Hydrolase</keyword>
<evidence type="ECO:0000256" key="1">
    <source>
        <dbReference type="ARBA" id="ARBA00001936"/>
    </source>
</evidence>
<dbReference type="Pfam" id="PF16188">
    <property type="entry name" value="Peptidase_M24_C"/>
    <property type="match status" value="1"/>
</dbReference>
<dbReference type="PANTHER" id="PTHR43763:SF6">
    <property type="entry name" value="XAA-PRO AMINOPEPTIDASE 1"/>
    <property type="match status" value="1"/>
</dbReference>
<feature type="domain" description="Peptidase M24" evidence="8">
    <location>
        <begin position="363"/>
        <end position="579"/>
    </location>
</feature>
<dbReference type="OrthoDB" id="9995434at2759"/>
<gene>
    <name evidence="11" type="ORF">I206_00343</name>
    <name evidence="12" type="ORF">I206_100983</name>
</gene>
<dbReference type="Pfam" id="PF01321">
    <property type="entry name" value="Creatinase_N"/>
    <property type="match status" value="1"/>
</dbReference>
<dbReference type="InterPro" id="IPR029149">
    <property type="entry name" value="Creatin/AminoP/Spt16_N"/>
</dbReference>
<feature type="region of interest" description="Disordered" evidence="7">
    <location>
        <begin position="293"/>
        <end position="312"/>
    </location>
</feature>
<proteinExistence type="inferred from homology"/>
<evidence type="ECO:0000313" key="11">
    <source>
        <dbReference type="EMBL" id="OCF53042.1"/>
    </source>
</evidence>
<reference evidence="12" key="2">
    <citation type="submission" date="2013-07" db="EMBL/GenBank/DDBJ databases">
        <authorList>
            <consortium name="The Broad Institute Genome Sequencing Platform"/>
            <person name="Cuomo C."/>
            <person name="Litvintseva A."/>
            <person name="Chen Y."/>
            <person name="Heitman J."/>
            <person name="Sun S."/>
            <person name="Springer D."/>
            <person name="Dromer F."/>
            <person name="Young S.K."/>
            <person name="Zeng Q."/>
            <person name="Gargeya S."/>
            <person name="Fitzgerald M."/>
            <person name="Abouelleil A."/>
            <person name="Alvarado L."/>
            <person name="Berlin A.M."/>
            <person name="Chapman S.B."/>
            <person name="Dewar J."/>
            <person name="Goldberg J."/>
            <person name="Griggs A."/>
            <person name="Gujja S."/>
            <person name="Hansen M."/>
            <person name="Howarth C."/>
            <person name="Imamovic A."/>
            <person name="Larimer J."/>
            <person name="McCowan C."/>
            <person name="Murphy C."/>
            <person name="Pearson M."/>
            <person name="Priest M."/>
            <person name="Roberts A."/>
            <person name="Saif S."/>
            <person name="Shea T."/>
            <person name="Sykes S."/>
            <person name="Wortman J."/>
            <person name="Nusbaum C."/>
            <person name="Birren B."/>
        </authorList>
    </citation>
    <scope>NUCLEOTIDE SEQUENCE</scope>
    <source>
        <strain evidence="12">CBS 10737</strain>
    </source>
</reference>
<dbReference type="FunFam" id="3.90.230.10:FF:000007">
    <property type="entry name" value="Xaa-Pro aminopeptidase P"/>
    <property type="match status" value="1"/>
</dbReference>
<evidence type="ECO:0000256" key="6">
    <source>
        <dbReference type="RuleBase" id="RU000590"/>
    </source>
</evidence>
<accession>A0A1B9IBL2</accession>
<reference evidence="11" key="1">
    <citation type="submission" date="2013-07" db="EMBL/GenBank/DDBJ databases">
        <title>The Genome Sequence of Cryptococcus pinus CBS10737.</title>
        <authorList>
            <consortium name="The Broad Institute Genome Sequencing Platform"/>
            <person name="Cuomo C."/>
            <person name="Litvintseva A."/>
            <person name="Chen Y."/>
            <person name="Heitman J."/>
            <person name="Sun S."/>
            <person name="Springer D."/>
            <person name="Dromer F."/>
            <person name="Young S.K."/>
            <person name="Zeng Q."/>
            <person name="Gargeya S."/>
            <person name="Fitzgerald M."/>
            <person name="Abouelleil A."/>
            <person name="Alvarado L."/>
            <person name="Berlin A.M."/>
            <person name="Chapman S.B."/>
            <person name="Dewar J."/>
            <person name="Goldberg J."/>
            <person name="Griggs A."/>
            <person name="Gujja S."/>
            <person name="Hansen M."/>
            <person name="Howarth C."/>
            <person name="Imamovic A."/>
            <person name="Larimer J."/>
            <person name="McCowan C."/>
            <person name="Murphy C."/>
            <person name="Pearson M."/>
            <person name="Priest M."/>
            <person name="Roberts A."/>
            <person name="Saif S."/>
            <person name="Shea T."/>
            <person name="Sykes S."/>
            <person name="Wortman J."/>
            <person name="Nusbaum C."/>
            <person name="Birren B."/>
        </authorList>
    </citation>
    <scope>NUCLEOTIDE SEQUENCE [LARGE SCALE GENOMIC DNA]</scope>
    <source>
        <strain evidence="11">CBS 10737</strain>
    </source>
</reference>
<evidence type="ECO:0000259" key="10">
    <source>
        <dbReference type="Pfam" id="PF16188"/>
    </source>
</evidence>
<evidence type="ECO:0000313" key="13">
    <source>
        <dbReference type="Proteomes" id="UP000094020"/>
    </source>
</evidence>
<dbReference type="EMBL" id="KI894007">
    <property type="protein sequence ID" value="OCF53042.1"/>
    <property type="molecule type" value="Genomic_DNA"/>
</dbReference>
<feature type="domain" description="Peptidase M24 C-terminal" evidence="10">
    <location>
        <begin position="597"/>
        <end position="658"/>
    </location>
</feature>
<evidence type="ECO:0000256" key="4">
    <source>
        <dbReference type="ARBA" id="ARBA00022801"/>
    </source>
</evidence>
<dbReference type="InterPro" id="IPR032416">
    <property type="entry name" value="Peptidase_M24_C"/>
</dbReference>
<keyword evidence="11" id="KW-0645">Protease</keyword>
<dbReference type="PANTHER" id="PTHR43763">
    <property type="entry name" value="XAA-PRO AMINOPEPTIDASE 1"/>
    <property type="match status" value="1"/>
</dbReference>
<evidence type="ECO:0000256" key="5">
    <source>
        <dbReference type="ARBA" id="ARBA00023211"/>
    </source>
</evidence>
<evidence type="ECO:0000256" key="7">
    <source>
        <dbReference type="SAM" id="MobiDB-lite"/>
    </source>
</evidence>
<dbReference type="Pfam" id="PF16189">
    <property type="entry name" value="Creatinase_N_2"/>
    <property type="match status" value="1"/>
</dbReference>
<name>A0A1B9IBL2_9TREE</name>
<evidence type="ECO:0000259" key="9">
    <source>
        <dbReference type="Pfam" id="PF01321"/>
    </source>
</evidence>
<evidence type="ECO:0000259" key="8">
    <source>
        <dbReference type="Pfam" id="PF00557"/>
    </source>
</evidence>
<dbReference type="EMBL" id="CP144519">
    <property type="protein sequence ID" value="WWC67076.1"/>
    <property type="molecule type" value="Genomic_DNA"/>
</dbReference>
<reference evidence="12" key="4">
    <citation type="submission" date="2024-02" db="EMBL/GenBank/DDBJ databases">
        <title>Comparative genomics of Cryptococcus and Kwoniella reveals pathogenesis evolution and contrasting modes of karyotype evolution via chromosome fusion or intercentromeric recombination.</title>
        <authorList>
            <person name="Coelho M.A."/>
            <person name="David-Palma M."/>
            <person name="Shea T."/>
            <person name="Bowers K."/>
            <person name="McGinley-Smith S."/>
            <person name="Mohammad A.W."/>
            <person name="Gnirke A."/>
            <person name="Yurkov A.M."/>
            <person name="Nowrousian M."/>
            <person name="Sun S."/>
            <person name="Cuomo C.A."/>
            <person name="Heitman J."/>
        </authorList>
    </citation>
    <scope>NUCLEOTIDE SEQUENCE</scope>
    <source>
        <strain evidence="12">CBS 10737</strain>
    </source>
</reference>
<comment type="cofactor">
    <cofactor evidence="1">
        <name>Mn(2+)</name>
        <dbReference type="ChEBI" id="CHEBI:29035"/>
    </cofactor>
</comment>
<sequence length="658" mass="74522">MSSDSMIRLTKLRELMKDRNIDAYVVPSEDAHASEYLAPCDARRAYITSFTGSAGCAVITKDEARCWTDGRYWIQAEKQLGEGWTLMKSGLPETPTWGQWLKTDLPSSSRVGIDPTTIPQAESTSLSTSLSANLTNSTLVPITENLVDIIWRGEDSQPSRPSNEIFHLADQFTGENVGSKISRLRDKLKKIGSPGMVISSLDEIAWLFNLRGSDIPYNPVFFAYAILTRDDCTLFASPNSLTDKVRQYLHNNGIALLDYCQIWNSLGSWQKRLIIERSQPQNTKQEAVVDVDMDGEEPASKRVKTDGQSDKEKEEKIIKSDKVLIGMKTSWAIAKSIGEDNVEVRRSIIEEFKSKKNATEIEGFRQSHIRDGVALAKYFSWLEEQLKMDMKLNEYDAALKLEEFRKENKWFMGLSFETISSTGSNAAIIHYSPLKENSKIIDKNKLYLCDSGGQYLDGTTDVTRTFYFGSDDELSNLEEEKRAFTRVLQGHISLDSIIFPQGTTGYILDILARKFLWLDGLDYRHSTSHGLGSFLNVHEGPQGIGQRISYNEIPLIEGMIISNEPGYYSQGKFGIRIEGVDIIVRAETRNNFGNKGWLSMERITMCPIQTSLLQQDLLSPFEKSWLNDYHAEVLDKIGPLLKDDERALRWLKKECRPI</sequence>
<dbReference type="SUPFAM" id="SSF55920">
    <property type="entry name" value="Creatinase/aminopeptidase"/>
    <property type="match status" value="1"/>
</dbReference>
<dbReference type="SUPFAM" id="SSF53092">
    <property type="entry name" value="Creatinase/prolidase N-terminal domain"/>
    <property type="match status" value="1"/>
</dbReference>
<dbReference type="GO" id="GO:0070006">
    <property type="term" value="F:metalloaminopeptidase activity"/>
    <property type="evidence" value="ECO:0007669"/>
    <property type="project" value="InterPro"/>
</dbReference>
<dbReference type="GO" id="GO:0046872">
    <property type="term" value="F:metal ion binding"/>
    <property type="evidence" value="ECO:0007669"/>
    <property type="project" value="UniProtKB-KW"/>
</dbReference>
<comment type="similarity">
    <text evidence="2 6">Belongs to the peptidase M24B family.</text>
</comment>
<keyword evidence="13" id="KW-1185">Reference proteome</keyword>
<dbReference type="Gene3D" id="3.90.230.10">
    <property type="entry name" value="Creatinase/methionine aminopeptidase superfamily"/>
    <property type="match status" value="1"/>
</dbReference>
<dbReference type="AlphaFoldDB" id="A0A1B9IBL2"/>
<keyword evidence="5" id="KW-0464">Manganese</keyword>
<dbReference type="Proteomes" id="UP000094020">
    <property type="component" value="Chromosome 1"/>
</dbReference>
<dbReference type="InterPro" id="IPR000587">
    <property type="entry name" value="Creatinase_N"/>
</dbReference>
<dbReference type="GeneID" id="30168712"/>
<protein>
    <submittedName>
        <fullName evidence="11">Xaa-Pro aminopeptidase</fullName>
    </submittedName>
</protein>
<evidence type="ECO:0000313" key="12">
    <source>
        <dbReference type="EMBL" id="WWC67076.1"/>
    </source>
</evidence>
<keyword evidence="3 6" id="KW-0479">Metal-binding</keyword>
<dbReference type="Gene3D" id="3.40.350.10">
    <property type="entry name" value="Creatinase/prolidase N-terminal domain"/>
    <property type="match status" value="2"/>
</dbReference>
<dbReference type="STRING" id="1296096.A0A1B9IBL2"/>
<dbReference type="Pfam" id="PF00557">
    <property type="entry name" value="Peptidase_M24"/>
    <property type="match status" value="1"/>
</dbReference>
<keyword evidence="11" id="KW-0031">Aminopeptidase</keyword>
<dbReference type="InterPro" id="IPR001131">
    <property type="entry name" value="Peptidase_M24B_aminopep-P_CS"/>
</dbReference>
<dbReference type="InterPro" id="IPR033740">
    <property type="entry name" value="Pept_M24B"/>
</dbReference>
<reference evidence="11" key="3">
    <citation type="submission" date="2016-07" db="EMBL/GenBank/DDBJ databases">
        <title>Evolution of pathogenesis and genome organization in the Tremellales.</title>
        <authorList>
            <person name="Cuomo C."/>
            <person name="Litvintseva A."/>
            <person name="Heitman J."/>
            <person name="Chen Y."/>
            <person name="Sun S."/>
            <person name="Springer D."/>
            <person name="Dromer F."/>
            <person name="Young S."/>
            <person name="Zeng Q."/>
            <person name="Chapman S."/>
            <person name="Gujja S."/>
            <person name="Saif S."/>
            <person name="Birren B."/>
        </authorList>
    </citation>
    <scope>NUCLEOTIDE SEQUENCE</scope>
    <source>
        <strain evidence="11">CBS 10737</strain>
    </source>
</reference>
<dbReference type="RefSeq" id="XP_019014261.1">
    <property type="nucleotide sequence ID" value="XM_019152123.1"/>
</dbReference>
<dbReference type="FunFam" id="3.40.350.10:FF:000003">
    <property type="entry name" value="Xaa-pro aminopeptidase P"/>
    <property type="match status" value="1"/>
</dbReference>
<dbReference type="GO" id="GO:0005737">
    <property type="term" value="C:cytoplasm"/>
    <property type="evidence" value="ECO:0007669"/>
    <property type="project" value="UniProtKB-ARBA"/>
</dbReference>
<organism evidence="11">
    <name type="scientific">Kwoniella pini CBS 10737</name>
    <dbReference type="NCBI Taxonomy" id="1296096"/>
    <lineage>
        <taxon>Eukaryota</taxon>
        <taxon>Fungi</taxon>
        <taxon>Dikarya</taxon>
        <taxon>Basidiomycota</taxon>
        <taxon>Agaricomycotina</taxon>
        <taxon>Tremellomycetes</taxon>
        <taxon>Tremellales</taxon>
        <taxon>Cryptococcaceae</taxon>
        <taxon>Kwoniella</taxon>
    </lineage>
</organism>
<evidence type="ECO:0000256" key="3">
    <source>
        <dbReference type="ARBA" id="ARBA00022723"/>
    </source>
</evidence>
<dbReference type="CDD" id="cd01085">
    <property type="entry name" value="APP"/>
    <property type="match status" value="1"/>
</dbReference>
<dbReference type="KEGG" id="kpin:30168712"/>
<dbReference type="PROSITE" id="PS00491">
    <property type="entry name" value="PROLINE_PEPTIDASE"/>
    <property type="match status" value="1"/>
</dbReference>